<keyword evidence="5" id="KW-1185">Reference proteome</keyword>
<dbReference type="EMBL" id="CAJOBG010004296">
    <property type="protein sequence ID" value="CAF4104442.1"/>
    <property type="molecule type" value="Genomic_DNA"/>
</dbReference>
<dbReference type="Proteomes" id="UP000663866">
    <property type="component" value="Unassembled WGS sequence"/>
</dbReference>
<protein>
    <submittedName>
        <fullName evidence="2">Uncharacterized protein</fullName>
    </submittedName>
</protein>
<gene>
    <name evidence="3" type="ORF">OVN521_LOCUS21068</name>
    <name evidence="2" type="ORF">UXM345_LOCUS16178</name>
    <name evidence="1" type="ORF">XDN619_LOCUS11247</name>
</gene>
<evidence type="ECO:0000313" key="3">
    <source>
        <dbReference type="EMBL" id="CAF4104442.1"/>
    </source>
</evidence>
<dbReference type="Proteomes" id="UP000663887">
    <property type="component" value="Unassembled WGS sequence"/>
</dbReference>
<proteinExistence type="predicted"/>
<dbReference type="Proteomes" id="UP000663842">
    <property type="component" value="Unassembled WGS sequence"/>
</dbReference>
<sequence>MHHGESHKSVKLKQSSRTITYGDDTLLKIKNPSMIDSCPSLNIALRSLSLILSNEYLLMNFTSHFIPYDKYDGKFQTFVPISIMELMKRTFTNANIPKIIFSTDDLFDPPIVCAVYGCYKGRENEADIDIIYLNNELITQSKMNDDPETIIKYGSVILFTILHELGHWAFHHFSCAMDHDIWTPKGVLMQEAGEAIEHLIFGFKMQHYGPHEPKFIIDDLVTEYNGSTRIVSVKYLKTLFQSATYQNIKGSSDLQLSIIKLRDSLILQEELAKYSYKRVFKPIDEPVLSATVNTGGTQTGKRIFNSCDRTH</sequence>
<dbReference type="EMBL" id="CAJNRG010004248">
    <property type="protein sequence ID" value="CAF2064574.1"/>
    <property type="molecule type" value="Genomic_DNA"/>
</dbReference>
<dbReference type="EMBL" id="CAJOBF010001987">
    <property type="protein sequence ID" value="CAF4001050.1"/>
    <property type="molecule type" value="Genomic_DNA"/>
</dbReference>
<reference evidence="2" key="1">
    <citation type="submission" date="2021-02" db="EMBL/GenBank/DDBJ databases">
        <authorList>
            <person name="Nowell W R."/>
        </authorList>
    </citation>
    <scope>NUCLEOTIDE SEQUENCE</scope>
</reference>
<organism evidence="2 4">
    <name type="scientific">Rotaria magnacalcarata</name>
    <dbReference type="NCBI Taxonomy" id="392030"/>
    <lineage>
        <taxon>Eukaryota</taxon>
        <taxon>Metazoa</taxon>
        <taxon>Spiralia</taxon>
        <taxon>Gnathifera</taxon>
        <taxon>Rotifera</taxon>
        <taxon>Eurotatoria</taxon>
        <taxon>Bdelloidea</taxon>
        <taxon>Philodinida</taxon>
        <taxon>Philodinidae</taxon>
        <taxon>Rotaria</taxon>
    </lineage>
</organism>
<dbReference type="AlphaFoldDB" id="A0A819NSB2"/>
<accession>A0A819NSB2</accession>
<evidence type="ECO:0000313" key="1">
    <source>
        <dbReference type="EMBL" id="CAF2064574.1"/>
    </source>
</evidence>
<evidence type="ECO:0000313" key="2">
    <source>
        <dbReference type="EMBL" id="CAF4001050.1"/>
    </source>
</evidence>
<evidence type="ECO:0000313" key="5">
    <source>
        <dbReference type="Proteomes" id="UP000663866"/>
    </source>
</evidence>
<comment type="caution">
    <text evidence="2">The sequence shown here is derived from an EMBL/GenBank/DDBJ whole genome shotgun (WGS) entry which is preliminary data.</text>
</comment>
<name>A0A819NSB2_9BILA</name>
<evidence type="ECO:0000313" key="4">
    <source>
        <dbReference type="Proteomes" id="UP000663842"/>
    </source>
</evidence>